<evidence type="ECO:0000256" key="5">
    <source>
        <dbReference type="ARBA" id="ARBA00022801"/>
    </source>
</evidence>
<dbReference type="Gene3D" id="3.40.630.10">
    <property type="entry name" value="Zn peptidases"/>
    <property type="match status" value="2"/>
</dbReference>
<evidence type="ECO:0000256" key="12">
    <source>
        <dbReference type="ARBA" id="ARBA00061423"/>
    </source>
</evidence>
<dbReference type="FunFam" id="3.40.630.10:FF:000018">
    <property type="entry name" value="Aminoacyl-histidine dipeptidase PepD"/>
    <property type="match status" value="1"/>
</dbReference>
<evidence type="ECO:0000256" key="2">
    <source>
        <dbReference type="ARBA" id="ARBA00001947"/>
    </source>
</evidence>
<name>A0A1M6II29_9FIRM</name>
<dbReference type="Pfam" id="PF01546">
    <property type="entry name" value="Peptidase_M20"/>
    <property type="match status" value="1"/>
</dbReference>
<dbReference type="RefSeq" id="WP_073104241.1">
    <property type="nucleotide sequence ID" value="NZ_FQZY01000007.1"/>
</dbReference>
<evidence type="ECO:0000256" key="11">
    <source>
        <dbReference type="ARBA" id="ARBA00044252"/>
    </source>
</evidence>
<dbReference type="InterPro" id="IPR002933">
    <property type="entry name" value="Peptidase_M20"/>
</dbReference>
<dbReference type="PANTHER" id="PTHR43501:SF1">
    <property type="entry name" value="CYTOSOL NON-SPECIFIC DIPEPTIDASE"/>
    <property type="match status" value="1"/>
</dbReference>
<gene>
    <name evidence="19" type="ORF">SAMN02745243_00347</name>
</gene>
<dbReference type="CDD" id="cd03890">
    <property type="entry name" value="M20_pepD"/>
    <property type="match status" value="1"/>
</dbReference>
<evidence type="ECO:0000256" key="9">
    <source>
        <dbReference type="ARBA" id="ARBA00036421"/>
    </source>
</evidence>
<evidence type="ECO:0000256" key="1">
    <source>
        <dbReference type="ARBA" id="ARBA00001941"/>
    </source>
</evidence>
<evidence type="ECO:0000313" key="20">
    <source>
        <dbReference type="Proteomes" id="UP000184301"/>
    </source>
</evidence>
<dbReference type="GO" id="GO:0005829">
    <property type="term" value="C:cytosol"/>
    <property type="evidence" value="ECO:0007669"/>
    <property type="project" value="TreeGrafter"/>
</dbReference>
<evidence type="ECO:0000256" key="7">
    <source>
        <dbReference type="ARBA" id="ARBA00023049"/>
    </source>
</evidence>
<evidence type="ECO:0000256" key="4">
    <source>
        <dbReference type="ARBA" id="ARBA00022723"/>
    </source>
</evidence>
<evidence type="ECO:0000313" key="19">
    <source>
        <dbReference type="EMBL" id="SHJ34112.1"/>
    </source>
</evidence>
<dbReference type="PIRSF" id="PIRSF016599">
    <property type="entry name" value="Xaa-His_dipept"/>
    <property type="match status" value="1"/>
</dbReference>
<dbReference type="PRINTS" id="PR00934">
    <property type="entry name" value="XHISDIPTASE"/>
</dbReference>
<evidence type="ECO:0000259" key="18">
    <source>
        <dbReference type="Pfam" id="PF07687"/>
    </source>
</evidence>
<dbReference type="OrthoDB" id="9773892at2"/>
<evidence type="ECO:0000256" key="8">
    <source>
        <dbReference type="ARBA" id="ARBA00023285"/>
    </source>
</evidence>
<keyword evidence="5" id="KW-0378">Hydrolase</keyword>
<keyword evidence="4" id="KW-0479">Metal-binding</keyword>
<evidence type="ECO:0000256" key="6">
    <source>
        <dbReference type="ARBA" id="ARBA00022833"/>
    </source>
</evidence>
<dbReference type="FunFam" id="3.40.630.10:FF:000015">
    <property type="entry name" value="Aminoacyl-histidine dipeptidase PepD"/>
    <property type="match status" value="1"/>
</dbReference>
<evidence type="ECO:0000256" key="13">
    <source>
        <dbReference type="ARBA" id="ARBA00071271"/>
    </source>
</evidence>
<dbReference type="GO" id="GO:0006508">
    <property type="term" value="P:proteolysis"/>
    <property type="evidence" value="ECO:0007669"/>
    <property type="project" value="UniProtKB-KW"/>
</dbReference>
<dbReference type="Proteomes" id="UP000184301">
    <property type="component" value="Unassembled WGS sequence"/>
</dbReference>
<dbReference type="EMBL" id="FQZY01000007">
    <property type="protein sequence ID" value="SHJ34112.1"/>
    <property type="molecule type" value="Genomic_DNA"/>
</dbReference>
<dbReference type="AlphaFoldDB" id="A0A1M6II29"/>
<protein>
    <recommendedName>
        <fullName evidence="13">Cytosol non-specific dipeptidase</fullName>
        <ecNumber evidence="10">3.4.13.18</ecNumber>
    </recommendedName>
    <alternativeName>
        <fullName evidence="16">Aminoacyl-histidine dipeptidase</fullName>
    </alternativeName>
    <alternativeName>
        <fullName evidence="15">Beta-alanyl-histidine dipeptidase</fullName>
    </alternativeName>
    <alternativeName>
        <fullName evidence="14">Carnosinase</fullName>
    </alternativeName>
    <alternativeName>
        <fullName evidence="11">Peptidase D</fullName>
    </alternativeName>
    <alternativeName>
        <fullName evidence="17">Xaa-His dipeptidase</fullName>
    </alternativeName>
</protein>
<evidence type="ECO:0000256" key="15">
    <source>
        <dbReference type="ARBA" id="ARBA00076004"/>
    </source>
</evidence>
<dbReference type="GO" id="GO:0070573">
    <property type="term" value="F:metallodipeptidase activity"/>
    <property type="evidence" value="ECO:0007669"/>
    <property type="project" value="TreeGrafter"/>
</dbReference>
<comment type="cofactor">
    <cofactor evidence="2">
        <name>Zn(2+)</name>
        <dbReference type="ChEBI" id="CHEBI:29105"/>
    </cofactor>
</comment>
<dbReference type="STRING" id="1121950.SAMN02745243_00347"/>
<keyword evidence="6" id="KW-0862">Zinc</keyword>
<evidence type="ECO:0000256" key="14">
    <source>
        <dbReference type="ARBA" id="ARBA00075285"/>
    </source>
</evidence>
<comment type="catalytic activity">
    <reaction evidence="9">
        <text>Hydrolysis of dipeptides, preferentially hydrophobic dipeptides including prolyl amino acids.</text>
        <dbReference type="EC" id="3.4.13.18"/>
    </reaction>
</comment>
<dbReference type="GO" id="GO:0046872">
    <property type="term" value="F:metal ion binding"/>
    <property type="evidence" value="ECO:0007669"/>
    <property type="project" value="UniProtKB-KW"/>
</dbReference>
<proteinExistence type="inferred from homology"/>
<dbReference type="InterPro" id="IPR011650">
    <property type="entry name" value="Peptidase_M20_dimer"/>
</dbReference>
<dbReference type="InterPro" id="IPR001160">
    <property type="entry name" value="Peptidase_M20C"/>
</dbReference>
<dbReference type="PANTHER" id="PTHR43501">
    <property type="entry name" value="CYTOSOL NON-SPECIFIC DIPEPTIDASE"/>
    <property type="match status" value="1"/>
</dbReference>
<sequence>MSVLGQYEPREALHYFEEICGIPHGSGNVKQISDYLMKFAKEHGLEAYQDELYNVIMIKEATSGFEDVEPIILQGHMDMVCEKTLDSTIDFEKDGLDLHTDGEWIWADKTTLGGDDGIAVAYAMAILASDSIEHPRLEAVFTVDEEIGLLGAEAVDLSMLKGRKMINIDSEEEGIILTSCAGGLRLQGTIPVSCETYTGQSYKIALTGMLGGHSGCEIQNEHANSNQMMGRVLYEISRKVPVRIAVMAGGSKDNAIPRHTEATVLVEEKDKDIFAKALKEQSEILGKEYSSSDPDIKATLEEQGEKTVNVLTNLSQDMVLNALMNLPNGVQAWSMDVKGLVETSLNLGIMNLDGQKLFVCYAIRSSIETAKKYLTDRTAAMIESMGGSCETSGDYPGWEYRKDSELRDTFVKVYTEMFGAAPQVQAIHAGLECGLLSDKIENLDAVSIGPDMMDVHTYTERLNIPSTKRTWDLLVKVIGTK</sequence>
<evidence type="ECO:0000256" key="16">
    <source>
        <dbReference type="ARBA" id="ARBA00077688"/>
    </source>
</evidence>
<comment type="similarity">
    <text evidence="12">Belongs to the peptidase M20C family.</text>
</comment>
<accession>A0A1M6II29</accession>
<dbReference type="Pfam" id="PF07687">
    <property type="entry name" value="M20_dimer"/>
    <property type="match status" value="1"/>
</dbReference>
<organism evidence="19 20">
    <name type="scientific">Hespellia stercorisuis DSM 15480</name>
    <dbReference type="NCBI Taxonomy" id="1121950"/>
    <lineage>
        <taxon>Bacteria</taxon>
        <taxon>Bacillati</taxon>
        <taxon>Bacillota</taxon>
        <taxon>Clostridia</taxon>
        <taxon>Lachnospirales</taxon>
        <taxon>Lachnospiraceae</taxon>
        <taxon>Hespellia</taxon>
    </lineage>
</organism>
<reference evidence="19 20" key="1">
    <citation type="submission" date="2016-11" db="EMBL/GenBank/DDBJ databases">
        <authorList>
            <person name="Jaros S."/>
            <person name="Januszkiewicz K."/>
            <person name="Wedrychowicz H."/>
        </authorList>
    </citation>
    <scope>NUCLEOTIDE SEQUENCE [LARGE SCALE GENOMIC DNA]</scope>
    <source>
        <strain evidence="19 20">DSM 15480</strain>
    </source>
</reference>
<evidence type="ECO:0000256" key="10">
    <source>
        <dbReference type="ARBA" id="ARBA00038976"/>
    </source>
</evidence>
<keyword evidence="3" id="KW-0645">Protease</keyword>
<dbReference type="EC" id="3.4.13.18" evidence="10"/>
<keyword evidence="20" id="KW-1185">Reference proteome</keyword>
<comment type="cofactor">
    <cofactor evidence="1">
        <name>Co(2+)</name>
        <dbReference type="ChEBI" id="CHEBI:48828"/>
    </cofactor>
</comment>
<dbReference type="SUPFAM" id="SSF53187">
    <property type="entry name" value="Zn-dependent exopeptidases"/>
    <property type="match status" value="1"/>
</dbReference>
<keyword evidence="7" id="KW-0482">Metalloprotease</keyword>
<dbReference type="NCBIfam" id="TIGR01893">
    <property type="entry name" value="aa-his-dipept"/>
    <property type="match status" value="1"/>
</dbReference>
<evidence type="ECO:0000256" key="3">
    <source>
        <dbReference type="ARBA" id="ARBA00022670"/>
    </source>
</evidence>
<feature type="domain" description="Peptidase M20 dimerisation" evidence="18">
    <location>
        <begin position="205"/>
        <end position="290"/>
    </location>
</feature>
<keyword evidence="8" id="KW-0170">Cobalt</keyword>
<evidence type="ECO:0000256" key="17">
    <source>
        <dbReference type="ARBA" id="ARBA00078074"/>
    </source>
</evidence>